<dbReference type="Pfam" id="PF00092">
    <property type="entry name" value="VWA"/>
    <property type="match status" value="1"/>
</dbReference>
<dbReference type="SMART" id="SM00327">
    <property type="entry name" value="VWA"/>
    <property type="match status" value="1"/>
</dbReference>
<keyword evidence="1" id="KW-0472">Membrane</keyword>
<dbReference type="Gene3D" id="3.40.50.410">
    <property type="entry name" value="von Willebrand factor, type A domain"/>
    <property type="match status" value="1"/>
</dbReference>
<dbReference type="Gene3D" id="2.60.40.4070">
    <property type="match status" value="1"/>
</dbReference>
<evidence type="ECO:0000256" key="1">
    <source>
        <dbReference type="SAM" id="Phobius"/>
    </source>
</evidence>
<dbReference type="InterPro" id="IPR026444">
    <property type="entry name" value="Secre_tail"/>
</dbReference>
<dbReference type="CDD" id="cd00198">
    <property type="entry name" value="vWFA"/>
    <property type="match status" value="1"/>
</dbReference>
<dbReference type="PANTHER" id="PTHR10579:SF43">
    <property type="entry name" value="ZINC FINGER (C3HC4-TYPE RING FINGER) FAMILY PROTEIN"/>
    <property type="match status" value="1"/>
</dbReference>
<feature type="domain" description="VWFA" evidence="2">
    <location>
        <begin position="100"/>
        <end position="265"/>
    </location>
</feature>
<protein>
    <recommendedName>
        <fullName evidence="2">VWFA domain-containing protein</fullName>
    </recommendedName>
</protein>
<sequence>MTISLKTGGSIMLSYKKIQRLLIAVLVIGSITMVFAPVSVAVNVELTNVNSDNYPGIHLYLRATDDEGNYLQDLGNSNFEVRENGVLVDFLVTAEYGYIAVSLVMDQSGSMSGNEQTVIDACSFFVDGLENLDKGAIVKFSNSYYVDVPMTYDKDDLLASIGTYYTSGSTALWSAIALGIEECFYEPEKSAVVAFTDGMNNQWQNFAAQLPGLAGTDISIYTIGIGNQVEPDSLIWVAEETGGFYMHIEEASQMQEVLEDIRQDVESLYDLYYVTPDPSLNGTLRSIQVILDYQGETAWDTISYVAPLSSPPSISLLPETQVMLGESQPANVSIEIECEINASNPIVSSRIYYKTIGETYFNQAELVYYSGNYHYDIPAATMQNPGIVFYLQVTDNMGSTVTLPEFDPGYLPFCISVMPNYAPTFVYNPPESWLTRRSLPIDVLVADLNSNVDEVLLYYRPRGLFFYTEVSMEFIGGSQYHYTIEGPEVDDHFDLEYFIAAWDDQDAVSYWPSSYSQPYMLFVLDELGPTPPAAILEPDELPIIIPATGGQFDYTTVILNPIPDSSECDVWVDLILPDGSVEMIGEIITDLPLEGGGSYTESFTQEVPETAVPGDYFFRLHTGVYDSLEVFYTASFPFTKSATMAGPGGYNNGWAWYPIEPPPAEGGDVVVLFTADKPCLSRGYPNPFNATTSLNFYLPEQDFISLIIYNLEGREVARLFEGNHPAGQYRIDWDARDFSSGIYFCTLITGDAVLTTKLSLIK</sequence>
<dbReference type="InterPro" id="IPR051266">
    <property type="entry name" value="CLCR"/>
</dbReference>
<dbReference type="Proteomes" id="UP000319619">
    <property type="component" value="Unassembled WGS sequence"/>
</dbReference>
<gene>
    <name evidence="3" type="ORF">CEE37_05650</name>
</gene>
<dbReference type="PROSITE" id="PS50234">
    <property type="entry name" value="VWFA"/>
    <property type="match status" value="1"/>
</dbReference>
<reference evidence="3 4" key="1">
    <citation type="submission" date="2017-06" db="EMBL/GenBank/DDBJ databases">
        <title>Novel microbial phyla capable of carbon fixation and sulfur reduction in deep-sea sediments.</title>
        <authorList>
            <person name="Huang J."/>
            <person name="Baker B."/>
            <person name="Wang Y."/>
        </authorList>
    </citation>
    <scope>NUCLEOTIDE SEQUENCE [LARGE SCALE GENOMIC DNA]</scope>
    <source>
        <strain evidence="3">B3_LCP</strain>
    </source>
</reference>
<organism evidence="3 4">
    <name type="scientific">candidate division LCP-89 bacterium B3_LCP</name>
    <dbReference type="NCBI Taxonomy" id="2012998"/>
    <lineage>
        <taxon>Bacteria</taxon>
        <taxon>Pseudomonadati</taxon>
        <taxon>Bacteria division LCP-89</taxon>
    </lineage>
</organism>
<evidence type="ECO:0000259" key="2">
    <source>
        <dbReference type="PROSITE" id="PS50234"/>
    </source>
</evidence>
<feature type="transmembrane region" description="Helical" evidence="1">
    <location>
        <begin position="21"/>
        <end position="42"/>
    </location>
</feature>
<dbReference type="InterPro" id="IPR036465">
    <property type="entry name" value="vWFA_dom_sf"/>
</dbReference>
<dbReference type="AlphaFoldDB" id="A0A532V1Z6"/>
<dbReference type="Pfam" id="PF18962">
    <property type="entry name" value="Por_Secre_tail"/>
    <property type="match status" value="1"/>
</dbReference>
<dbReference type="InterPro" id="IPR002035">
    <property type="entry name" value="VWF_A"/>
</dbReference>
<evidence type="ECO:0000313" key="4">
    <source>
        <dbReference type="Proteomes" id="UP000319619"/>
    </source>
</evidence>
<keyword evidence="1" id="KW-1133">Transmembrane helix</keyword>
<keyword evidence="1" id="KW-0812">Transmembrane</keyword>
<accession>A0A532V1Z6</accession>
<dbReference type="EMBL" id="NJBN01000003">
    <property type="protein sequence ID" value="TKJ41152.1"/>
    <property type="molecule type" value="Genomic_DNA"/>
</dbReference>
<name>A0A532V1Z6_UNCL8</name>
<proteinExistence type="predicted"/>
<dbReference type="NCBIfam" id="TIGR04183">
    <property type="entry name" value="Por_Secre_tail"/>
    <property type="match status" value="1"/>
</dbReference>
<evidence type="ECO:0000313" key="3">
    <source>
        <dbReference type="EMBL" id="TKJ41152.1"/>
    </source>
</evidence>
<dbReference type="SUPFAM" id="SSF53300">
    <property type="entry name" value="vWA-like"/>
    <property type="match status" value="1"/>
</dbReference>
<dbReference type="PANTHER" id="PTHR10579">
    <property type="entry name" value="CALCIUM-ACTIVATED CHLORIDE CHANNEL REGULATOR"/>
    <property type="match status" value="1"/>
</dbReference>
<comment type="caution">
    <text evidence="3">The sequence shown here is derived from an EMBL/GenBank/DDBJ whole genome shotgun (WGS) entry which is preliminary data.</text>
</comment>